<keyword evidence="3 6" id="KW-0812">Transmembrane</keyword>
<feature type="transmembrane region" description="Helical" evidence="6">
    <location>
        <begin position="163"/>
        <end position="185"/>
    </location>
</feature>
<comment type="similarity">
    <text evidence="2">Belongs to the SLC13A/DASS transporter (TC 2.A.47) family. NADC subfamily.</text>
</comment>
<dbReference type="AlphaFoldDB" id="A0A7R9LKS6"/>
<keyword evidence="8" id="KW-1185">Reference proteome</keyword>
<sequence length="190" mass="21279">MLFLGCLALALAVEKSNLHQRIALRVLLQIGTQFEWLLLGFMLTTMMLSMWIVSTATVAMMLPIADEILSHLFPDGNQNVDNDHKNLLNSCDTECSKSKLSTAITFDKEVDSVNKNKLSKLLYLSIAYSATMGSASTLTSNGPNLVMKFIIEEIYDNRDPVDYASWFVFAAPVSIIITLVCWLIYKLLFL</sequence>
<proteinExistence type="inferred from homology"/>
<evidence type="ECO:0000256" key="5">
    <source>
        <dbReference type="ARBA" id="ARBA00023136"/>
    </source>
</evidence>
<dbReference type="GO" id="GO:0005886">
    <property type="term" value="C:plasma membrane"/>
    <property type="evidence" value="ECO:0007669"/>
    <property type="project" value="TreeGrafter"/>
</dbReference>
<feature type="transmembrane region" description="Helical" evidence="6">
    <location>
        <begin position="36"/>
        <end position="62"/>
    </location>
</feature>
<dbReference type="EMBL" id="CAJPIZ010029380">
    <property type="protein sequence ID" value="CAG2119681.1"/>
    <property type="molecule type" value="Genomic_DNA"/>
</dbReference>
<evidence type="ECO:0000313" key="7">
    <source>
        <dbReference type="EMBL" id="CAD7643522.1"/>
    </source>
</evidence>
<keyword evidence="4 6" id="KW-1133">Transmembrane helix</keyword>
<evidence type="ECO:0000256" key="3">
    <source>
        <dbReference type="ARBA" id="ARBA00022692"/>
    </source>
</evidence>
<evidence type="ECO:0000256" key="1">
    <source>
        <dbReference type="ARBA" id="ARBA00004141"/>
    </source>
</evidence>
<dbReference type="GO" id="GO:0015141">
    <property type="term" value="F:succinate transmembrane transporter activity"/>
    <property type="evidence" value="ECO:0007669"/>
    <property type="project" value="TreeGrafter"/>
</dbReference>
<comment type="subcellular location">
    <subcellularLocation>
        <location evidence="1">Membrane</location>
        <topology evidence="1">Multi-pass membrane protein</topology>
    </subcellularLocation>
</comment>
<dbReference type="EMBL" id="OC883955">
    <property type="protein sequence ID" value="CAD7643522.1"/>
    <property type="molecule type" value="Genomic_DNA"/>
</dbReference>
<keyword evidence="5 6" id="KW-0472">Membrane</keyword>
<dbReference type="InterPro" id="IPR001898">
    <property type="entry name" value="SLC13A/DASS"/>
</dbReference>
<protein>
    <submittedName>
        <fullName evidence="7">Uncharacterized protein</fullName>
    </submittedName>
</protein>
<organism evidence="7">
    <name type="scientific">Medioppia subpectinata</name>
    <dbReference type="NCBI Taxonomy" id="1979941"/>
    <lineage>
        <taxon>Eukaryota</taxon>
        <taxon>Metazoa</taxon>
        <taxon>Ecdysozoa</taxon>
        <taxon>Arthropoda</taxon>
        <taxon>Chelicerata</taxon>
        <taxon>Arachnida</taxon>
        <taxon>Acari</taxon>
        <taxon>Acariformes</taxon>
        <taxon>Sarcoptiformes</taxon>
        <taxon>Oribatida</taxon>
        <taxon>Brachypylina</taxon>
        <taxon>Oppioidea</taxon>
        <taxon>Oppiidae</taxon>
        <taxon>Medioppia</taxon>
    </lineage>
</organism>
<feature type="non-terminal residue" evidence="7">
    <location>
        <position position="190"/>
    </location>
</feature>
<dbReference type="Pfam" id="PF00939">
    <property type="entry name" value="Na_sulph_symp"/>
    <property type="match status" value="1"/>
</dbReference>
<feature type="transmembrane region" description="Helical" evidence="6">
    <location>
        <begin position="121"/>
        <end position="139"/>
    </location>
</feature>
<dbReference type="PANTHER" id="PTHR10283:SF82">
    <property type="entry name" value="SOLUTE CARRIER FAMILY 13 MEMBER 2"/>
    <property type="match status" value="1"/>
</dbReference>
<gene>
    <name evidence="7" type="ORF">OSB1V03_LOCUS19628</name>
</gene>
<accession>A0A7R9LKS6</accession>
<dbReference type="GO" id="GO:0015137">
    <property type="term" value="F:citrate transmembrane transporter activity"/>
    <property type="evidence" value="ECO:0007669"/>
    <property type="project" value="TreeGrafter"/>
</dbReference>
<evidence type="ECO:0000256" key="2">
    <source>
        <dbReference type="ARBA" id="ARBA00006772"/>
    </source>
</evidence>
<dbReference type="PANTHER" id="PTHR10283">
    <property type="entry name" value="SOLUTE CARRIER FAMILY 13 MEMBER"/>
    <property type="match status" value="1"/>
</dbReference>
<evidence type="ECO:0000313" key="8">
    <source>
        <dbReference type="Proteomes" id="UP000759131"/>
    </source>
</evidence>
<evidence type="ECO:0000256" key="6">
    <source>
        <dbReference type="SAM" id="Phobius"/>
    </source>
</evidence>
<dbReference type="OrthoDB" id="6493944at2759"/>
<name>A0A7R9LKS6_9ACAR</name>
<reference evidence="7" key="1">
    <citation type="submission" date="2020-11" db="EMBL/GenBank/DDBJ databases">
        <authorList>
            <person name="Tran Van P."/>
        </authorList>
    </citation>
    <scope>NUCLEOTIDE SEQUENCE</scope>
</reference>
<dbReference type="Proteomes" id="UP000759131">
    <property type="component" value="Unassembled WGS sequence"/>
</dbReference>
<evidence type="ECO:0000256" key="4">
    <source>
        <dbReference type="ARBA" id="ARBA00022989"/>
    </source>
</evidence>